<dbReference type="STRING" id="1423959.SAMN05444407_11624"/>
<dbReference type="RefSeq" id="WP_073300601.1">
    <property type="nucleotide sequence ID" value="NZ_FRBM01000016.1"/>
</dbReference>
<accession>A0A1M7IPI2</accession>
<evidence type="ECO:0000256" key="1">
    <source>
        <dbReference type="SAM" id="Phobius"/>
    </source>
</evidence>
<proteinExistence type="predicted"/>
<sequence>MKKTVIDYLNFCLAGVVIVLAFLYGMALFRKKEFDKVSWSAKIISSEPNSTDEKANMLKIIDAVFINTFNHSKNTLHFDSPKLIFSKGPDSAYFWSQDDLLPDSLSVKYFSVDEKKFYQLNTRLSLENKSKSADLKVCIQPGGKVSVTIEQPGKNFEAKLAGNFQAKEIPGALKMLVYRKHSGEEYNEFPSLKSVSDYSDMLIQKYEWMVRIETENSENVSEISAYAFDGKSMRKDHETFENVKLRNLPGRFSVDWGNTQRYGSSYSFDSQEILEAFKDLSQIKDNEPVIITFKLFKNAFPKAEISKAGKTILLKDVYPDLPTKYAR</sequence>
<keyword evidence="1" id="KW-0812">Transmembrane</keyword>
<keyword evidence="1" id="KW-0472">Membrane</keyword>
<organism evidence="2 3">
    <name type="scientific">Chryseobacterium contaminans</name>
    <dbReference type="NCBI Taxonomy" id="1423959"/>
    <lineage>
        <taxon>Bacteria</taxon>
        <taxon>Pseudomonadati</taxon>
        <taxon>Bacteroidota</taxon>
        <taxon>Flavobacteriia</taxon>
        <taxon>Flavobacteriales</taxon>
        <taxon>Weeksellaceae</taxon>
        <taxon>Chryseobacterium group</taxon>
        <taxon>Chryseobacterium</taxon>
    </lineage>
</organism>
<dbReference type="AlphaFoldDB" id="A0A1M7IPI2"/>
<dbReference type="EMBL" id="FRBM01000016">
    <property type="protein sequence ID" value="SHM42569.1"/>
    <property type="molecule type" value="Genomic_DNA"/>
</dbReference>
<protein>
    <submittedName>
        <fullName evidence="2">Uncharacterized protein</fullName>
    </submittedName>
</protein>
<feature type="transmembrane region" description="Helical" evidence="1">
    <location>
        <begin position="6"/>
        <end position="29"/>
    </location>
</feature>
<evidence type="ECO:0000313" key="2">
    <source>
        <dbReference type="EMBL" id="SHM42569.1"/>
    </source>
</evidence>
<dbReference type="Proteomes" id="UP000184069">
    <property type="component" value="Unassembled WGS sequence"/>
</dbReference>
<keyword evidence="1" id="KW-1133">Transmembrane helix</keyword>
<name>A0A1M7IPI2_9FLAO</name>
<gene>
    <name evidence="2" type="ORF">SAMN05444407_11624</name>
</gene>
<evidence type="ECO:0000313" key="3">
    <source>
        <dbReference type="Proteomes" id="UP000184069"/>
    </source>
</evidence>
<reference evidence="2 3" key="1">
    <citation type="submission" date="2016-11" db="EMBL/GenBank/DDBJ databases">
        <authorList>
            <person name="Jaros S."/>
            <person name="Januszkiewicz K."/>
            <person name="Wedrychowicz H."/>
        </authorList>
    </citation>
    <scope>NUCLEOTIDE SEQUENCE [LARGE SCALE GENOMIC DNA]</scope>
    <source>
        <strain evidence="2 3">DSM 27621</strain>
    </source>
</reference>